<dbReference type="Proteomes" id="UP000509638">
    <property type="component" value="Chromosome"/>
</dbReference>
<proteinExistence type="inferred from homology"/>
<dbReference type="Pfam" id="PF00291">
    <property type="entry name" value="PALP"/>
    <property type="match status" value="1"/>
</dbReference>
<dbReference type="RefSeq" id="WP_178013607.1">
    <property type="nucleotide sequence ID" value="NZ_CP058316.1"/>
</dbReference>
<evidence type="ECO:0000256" key="13">
    <source>
        <dbReference type="PIRNR" id="PIRNR038945"/>
    </source>
</evidence>
<evidence type="ECO:0000256" key="10">
    <source>
        <dbReference type="ARBA" id="ARBA00023239"/>
    </source>
</evidence>
<keyword evidence="9 13" id="KW-0663">Pyridoxal phosphate</keyword>
<evidence type="ECO:0000313" key="18">
    <source>
        <dbReference type="Proteomes" id="UP000509638"/>
    </source>
</evidence>
<evidence type="ECO:0000256" key="4">
    <source>
        <dbReference type="ARBA" id="ARBA00005517"/>
    </source>
</evidence>
<accession>A0A7D5JE98</accession>
<feature type="binding site" evidence="14">
    <location>
        <position position="318"/>
    </location>
    <ligand>
        <name>pyridoxal 5'-phosphate</name>
        <dbReference type="ChEBI" id="CHEBI:597326"/>
    </ligand>
</feature>
<feature type="domain" description="Tryptophan synthase beta chain-like PALP" evidence="16">
    <location>
        <begin position="25"/>
        <end position="319"/>
    </location>
</feature>
<evidence type="ECO:0000256" key="1">
    <source>
        <dbReference type="ARBA" id="ARBA00001933"/>
    </source>
</evidence>
<evidence type="ECO:0000256" key="12">
    <source>
        <dbReference type="NCBIfam" id="TIGR00260"/>
    </source>
</evidence>
<dbReference type="EMBL" id="CP058316">
    <property type="protein sequence ID" value="QLD12660.1"/>
    <property type="molecule type" value="Genomic_DNA"/>
</dbReference>
<dbReference type="InterPro" id="IPR001926">
    <property type="entry name" value="TrpB-like_PALP"/>
</dbReference>
<comment type="function">
    <text evidence="2 13">Catalyzes the gamma-elimination of phosphate from L-phosphohomoserine and the beta-addition of water to produce L-threonine.</text>
</comment>
<dbReference type="InterPro" id="IPR036052">
    <property type="entry name" value="TrpB-like_PALP_sf"/>
</dbReference>
<evidence type="ECO:0000256" key="5">
    <source>
        <dbReference type="ARBA" id="ARBA00013028"/>
    </source>
</evidence>
<dbReference type="AlphaFoldDB" id="A0A7D5JE98"/>
<dbReference type="GO" id="GO:0009088">
    <property type="term" value="P:threonine biosynthetic process"/>
    <property type="evidence" value="ECO:0007669"/>
    <property type="project" value="UniProtKB-UniRule"/>
</dbReference>
<name>A0A7D5JE98_9MICO</name>
<dbReference type="InterPro" id="IPR050147">
    <property type="entry name" value="Ser/Thr_Dehydratase"/>
</dbReference>
<dbReference type="Gene3D" id="3.40.50.1100">
    <property type="match status" value="2"/>
</dbReference>
<dbReference type="GO" id="GO:0004795">
    <property type="term" value="F:threonine synthase activity"/>
    <property type="evidence" value="ECO:0007669"/>
    <property type="project" value="UniProtKB-UniRule"/>
</dbReference>
<comment type="cofactor">
    <cofactor evidence="1 13 14">
        <name>pyridoxal 5'-phosphate</name>
        <dbReference type="ChEBI" id="CHEBI:597326"/>
    </cofactor>
</comment>
<evidence type="ECO:0000256" key="7">
    <source>
        <dbReference type="ARBA" id="ARBA00022605"/>
    </source>
</evidence>
<feature type="binding site" evidence="14">
    <location>
        <begin position="188"/>
        <end position="192"/>
    </location>
    <ligand>
        <name>pyridoxal 5'-phosphate</name>
        <dbReference type="ChEBI" id="CHEBI:597326"/>
    </ligand>
</feature>
<dbReference type="GO" id="GO:0006565">
    <property type="term" value="P:L-serine catabolic process"/>
    <property type="evidence" value="ECO:0007669"/>
    <property type="project" value="TreeGrafter"/>
</dbReference>
<dbReference type="GO" id="GO:0004794">
    <property type="term" value="F:threonine deaminase activity"/>
    <property type="evidence" value="ECO:0007669"/>
    <property type="project" value="TreeGrafter"/>
</dbReference>
<evidence type="ECO:0000256" key="9">
    <source>
        <dbReference type="ARBA" id="ARBA00022898"/>
    </source>
</evidence>
<evidence type="ECO:0000256" key="11">
    <source>
        <dbReference type="ARBA" id="ARBA00049144"/>
    </source>
</evidence>
<dbReference type="CDD" id="cd01563">
    <property type="entry name" value="Thr-synth_1"/>
    <property type="match status" value="1"/>
</dbReference>
<evidence type="ECO:0000256" key="15">
    <source>
        <dbReference type="PIRSR" id="PIRSR038945-2"/>
    </source>
</evidence>
<comment type="catalytic activity">
    <reaction evidence="11 13">
        <text>O-phospho-L-homoserine + H2O = L-threonine + phosphate</text>
        <dbReference type="Rhea" id="RHEA:10840"/>
        <dbReference type="ChEBI" id="CHEBI:15377"/>
        <dbReference type="ChEBI" id="CHEBI:43474"/>
        <dbReference type="ChEBI" id="CHEBI:57590"/>
        <dbReference type="ChEBI" id="CHEBI:57926"/>
        <dbReference type="EC" id="4.2.3.1"/>
    </reaction>
</comment>
<reference evidence="17 18" key="1">
    <citation type="submission" date="2020-06" db="EMBL/GenBank/DDBJ databases">
        <authorList>
            <person name="Jo H."/>
        </authorList>
    </citation>
    <scope>NUCLEOTIDE SEQUENCE [LARGE SCALE GENOMIC DNA]</scope>
    <source>
        <strain evidence="17 18">I46</strain>
    </source>
</reference>
<dbReference type="GO" id="GO:0003941">
    <property type="term" value="F:L-serine ammonia-lyase activity"/>
    <property type="evidence" value="ECO:0007669"/>
    <property type="project" value="TreeGrafter"/>
</dbReference>
<evidence type="ECO:0000256" key="8">
    <source>
        <dbReference type="ARBA" id="ARBA00022697"/>
    </source>
</evidence>
<dbReference type="GO" id="GO:0006567">
    <property type="term" value="P:L-threonine catabolic process"/>
    <property type="evidence" value="ECO:0007669"/>
    <property type="project" value="TreeGrafter"/>
</dbReference>
<comment type="pathway">
    <text evidence="3 13">Amino-acid biosynthesis; L-threonine biosynthesis; L-threonine from L-aspartate: step 5/5.</text>
</comment>
<evidence type="ECO:0000256" key="2">
    <source>
        <dbReference type="ARBA" id="ARBA00003648"/>
    </source>
</evidence>
<protein>
    <recommendedName>
        <fullName evidence="6 12">Threonine synthase</fullName>
        <ecNumber evidence="5 12">4.2.3.1</ecNumber>
    </recommendedName>
</protein>
<dbReference type="PANTHER" id="PTHR48078">
    <property type="entry name" value="THREONINE DEHYDRATASE, MITOCHONDRIAL-RELATED"/>
    <property type="match status" value="1"/>
</dbReference>
<dbReference type="UniPathway" id="UPA00050">
    <property type="reaction ID" value="UER00065"/>
</dbReference>
<organism evidence="17 18">
    <name type="scientific">Microbacterium oleivorans</name>
    <dbReference type="NCBI Taxonomy" id="273677"/>
    <lineage>
        <taxon>Bacteria</taxon>
        <taxon>Bacillati</taxon>
        <taxon>Actinomycetota</taxon>
        <taxon>Actinomycetes</taxon>
        <taxon>Micrococcales</taxon>
        <taxon>Microbacteriaceae</taxon>
        <taxon>Microbacterium</taxon>
    </lineage>
</organism>
<evidence type="ECO:0000313" key="17">
    <source>
        <dbReference type="EMBL" id="QLD12660.1"/>
    </source>
</evidence>
<evidence type="ECO:0000256" key="14">
    <source>
        <dbReference type="PIRSR" id="PIRSR038945-1"/>
    </source>
</evidence>
<comment type="similarity">
    <text evidence="4 13">Belongs to the threonine synthase family.</text>
</comment>
<dbReference type="GO" id="GO:0030170">
    <property type="term" value="F:pyridoxal phosphate binding"/>
    <property type="evidence" value="ECO:0007669"/>
    <property type="project" value="InterPro"/>
</dbReference>
<dbReference type="FunFam" id="3.40.50.1100:FF:000014">
    <property type="entry name" value="Threonine synthase"/>
    <property type="match status" value="1"/>
</dbReference>
<dbReference type="PIRSF" id="PIRSF038945">
    <property type="entry name" value="Thr_synthase"/>
    <property type="match status" value="1"/>
</dbReference>
<dbReference type="PROSITE" id="PS00165">
    <property type="entry name" value="DEHYDRATASE_SER_THR"/>
    <property type="match status" value="1"/>
</dbReference>
<keyword evidence="8 13" id="KW-0791">Threonine biosynthesis</keyword>
<gene>
    <name evidence="17" type="ORF">HW566_13285</name>
</gene>
<keyword evidence="7 13" id="KW-0028">Amino-acid biosynthesis</keyword>
<feature type="modified residue" description="N6-(pyridoxal phosphate)lysine" evidence="15">
    <location>
        <position position="62"/>
    </location>
</feature>
<feature type="binding site" evidence="14">
    <location>
        <position position="88"/>
    </location>
    <ligand>
        <name>pyridoxal 5'-phosphate</name>
        <dbReference type="ChEBI" id="CHEBI:597326"/>
    </ligand>
</feature>
<dbReference type="PANTHER" id="PTHR48078:SF6">
    <property type="entry name" value="L-THREONINE DEHYDRATASE CATABOLIC TDCB"/>
    <property type="match status" value="1"/>
</dbReference>
<evidence type="ECO:0000259" key="16">
    <source>
        <dbReference type="Pfam" id="PF00291"/>
    </source>
</evidence>
<dbReference type="InterPro" id="IPR026260">
    <property type="entry name" value="Thr_Synthase_bac/arc"/>
</dbReference>
<dbReference type="NCBIfam" id="TIGR00260">
    <property type="entry name" value="thrC"/>
    <property type="match status" value="1"/>
</dbReference>
<evidence type="ECO:0000256" key="6">
    <source>
        <dbReference type="ARBA" id="ARBA00018679"/>
    </source>
</evidence>
<dbReference type="FunFam" id="3.40.50.1100:FF:000013">
    <property type="entry name" value="Threonine synthase"/>
    <property type="match status" value="1"/>
</dbReference>
<dbReference type="SUPFAM" id="SSF53686">
    <property type="entry name" value="Tryptophan synthase beta subunit-like PLP-dependent enzymes"/>
    <property type="match status" value="1"/>
</dbReference>
<dbReference type="EC" id="4.2.3.1" evidence="5 12"/>
<dbReference type="GO" id="GO:0009097">
    <property type="term" value="P:isoleucine biosynthetic process"/>
    <property type="evidence" value="ECO:0007669"/>
    <property type="project" value="TreeGrafter"/>
</dbReference>
<sequence length="361" mass="37652">MAHVWQGVLREFADRLDVTDASTVVSLGEGGTPLVHARELSRMTGADVWVKFEGMNPTGSFKDRGMTVALSRAVEHGAKAVICASTGNTSASAAAYAAHAGITAAVLVPEGKIAMGKLSQAVAHGGTLIQIRGNFDDCLEIARELADHYPVHLVNSVNPDRIDGQKTAAYEVVSQLGDAPDFHFIPVGNAGNYTAYSRGYREEAARGVATRVPRMFGFQAAGSAPLVRGEVVKNPDTIATAIRIGNPASWDLALEARDATQGWFGAIDDDRILAAQKLLASTAGVFVEPASAISVAGLLDRAEAGVIPSGAKVVLTVTGHGLKDPQWALRNPDGTDAEPIVVDATTSEVASVLELAPQAPA</sequence>
<dbReference type="InterPro" id="IPR004450">
    <property type="entry name" value="Thr_synthase-like"/>
</dbReference>
<evidence type="ECO:0000256" key="3">
    <source>
        <dbReference type="ARBA" id="ARBA00004979"/>
    </source>
</evidence>
<keyword evidence="10 13" id="KW-0456">Lyase</keyword>
<dbReference type="InterPro" id="IPR000634">
    <property type="entry name" value="Ser/Thr_deHydtase_PyrdxlP-BS"/>
</dbReference>